<evidence type="ECO:0000259" key="1">
    <source>
        <dbReference type="Pfam" id="PF14551"/>
    </source>
</evidence>
<reference evidence="2" key="1">
    <citation type="journal article" date="2012" name="Nat. Biotechnol.">
        <title>Reference genome sequence of the model plant Setaria.</title>
        <authorList>
            <person name="Bennetzen J.L."/>
            <person name="Schmutz J."/>
            <person name="Wang H."/>
            <person name="Percifield R."/>
            <person name="Hawkins J."/>
            <person name="Pontaroli A.C."/>
            <person name="Estep M."/>
            <person name="Feng L."/>
            <person name="Vaughn J.N."/>
            <person name="Grimwood J."/>
            <person name="Jenkins J."/>
            <person name="Barry K."/>
            <person name="Lindquist E."/>
            <person name="Hellsten U."/>
            <person name="Deshpande S."/>
            <person name="Wang X."/>
            <person name="Wu X."/>
            <person name="Mitros T."/>
            <person name="Triplett J."/>
            <person name="Yang X."/>
            <person name="Ye C.Y."/>
            <person name="Mauro-Herrera M."/>
            <person name="Wang L."/>
            <person name="Li P."/>
            <person name="Sharma M."/>
            <person name="Sharma R."/>
            <person name="Ronald P.C."/>
            <person name="Panaud O."/>
            <person name="Kellogg E.A."/>
            <person name="Brutnell T.P."/>
            <person name="Doust A.N."/>
            <person name="Tuskan G.A."/>
            <person name="Rokhsar D."/>
            <person name="Devos K.M."/>
        </authorList>
    </citation>
    <scope>NUCLEOTIDE SEQUENCE [LARGE SCALE GENOMIC DNA]</scope>
    <source>
        <strain evidence="2">Yugu1</strain>
    </source>
</reference>
<feature type="domain" description="MCM N-terminal" evidence="1">
    <location>
        <begin position="35"/>
        <end position="88"/>
    </location>
</feature>
<dbReference type="AlphaFoldDB" id="A0A368QPZ0"/>
<sequence>MRCCSRYLFILLEHVRSAKWLRPRFWQRGGFVVCFKEDKDELKFYKAKLASMDLRKTPELRVDYLHIKKYSPQPAYALIAEPDRYLTLCP</sequence>
<proteinExistence type="predicted"/>
<accession>A0A368QPZ0</accession>
<dbReference type="EMBL" id="CM003531">
    <property type="protein sequence ID" value="RCV20046.1"/>
    <property type="molecule type" value="Genomic_DNA"/>
</dbReference>
<dbReference type="Pfam" id="PF14551">
    <property type="entry name" value="MCM_N"/>
    <property type="match status" value="1"/>
</dbReference>
<protein>
    <recommendedName>
        <fullName evidence="1">MCM N-terminal domain-containing protein</fullName>
    </recommendedName>
</protein>
<organism evidence="2">
    <name type="scientific">Setaria italica</name>
    <name type="common">Foxtail millet</name>
    <name type="synonym">Panicum italicum</name>
    <dbReference type="NCBI Taxonomy" id="4555"/>
    <lineage>
        <taxon>Eukaryota</taxon>
        <taxon>Viridiplantae</taxon>
        <taxon>Streptophyta</taxon>
        <taxon>Embryophyta</taxon>
        <taxon>Tracheophyta</taxon>
        <taxon>Spermatophyta</taxon>
        <taxon>Magnoliopsida</taxon>
        <taxon>Liliopsida</taxon>
        <taxon>Poales</taxon>
        <taxon>Poaceae</taxon>
        <taxon>PACMAD clade</taxon>
        <taxon>Panicoideae</taxon>
        <taxon>Panicodae</taxon>
        <taxon>Paniceae</taxon>
        <taxon>Cenchrinae</taxon>
        <taxon>Setaria</taxon>
    </lineage>
</organism>
<reference evidence="2" key="2">
    <citation type="submission" date="2015-07" db="EMBL/GenBank/DDBJ databases">
        <authorList>
            <person name="Noorani M."/>
        </authorList>
    </citation>
    <scope>NUCLEOTIDE SEQUENCE</scope>
    <source>
        <strain evidence="2">Yugu1</strain>
    </source>
</reference>
<dbReference type="OrthoDB" id="10453502at2759"/>
<dbReference type="InterPro" id="IPR027925">
    <property type="entry name" value="MCM_N"/>
</dbReference>
<gene>
    <name evidence="2" type="ORF">SETIT_4G024900v2</name>
</gene>
<dbReference type="Gene3D" id="3.30.1640.10">
    <property type="entry name" value="mini-chromosome maintenance (MCM) complex, chain A, domain 1"/>
    <property type="match status" value="1"/>
</dbReference>
<name>A0A368QPZ0_SETIT</name>
<evidence type="ECO:0000313" key="2">
    <source>
        <dbReference type="EMBL" id="RCV20046.1"/>
    </source>
</evidence>